<keyword evidence="3" id="KW-1185">Reference proteome</keyword>
<dbReference type="SUPFAM" id="SSF56112">
    <property type="entry name" value="Protein kinase-like (PK-like)"/>
    <property type="match status" value="1"/>
</dbReference>
<dbReference type="Proteomes" id="UP001642260">
    <property type="component" value="Unassembled WGS sequence"/>
</dbReference>
<sequence length="324" mass="36055">MKTNLLSSLITNKKRKIIVSTPRKNYDQFGSSLQIISQRAFEAAVYKLSTPVKSPVRLSLAATTPPPNNDQDGSSLQIIDRSIFEAAGTKKSPKLLKLLIRDEEQILKDLSSPHVITFYGSNITPAETRPLGSDYNLILEYCSGGSISDFLKFRGVGMAESDVQLFSLHILKGINYVQSKKIIHCDIKPANIFLNRKTSDEYGDGCGFARGTLLYMSPELLLNGNLDYSVDIWAYGCTLLQMFTGKKPWSELGHVDMKKLKNVFGNINVLPEIPMWLSDDARDFLGKCLEKYPQESSSQASKQEVQDSCSPVDLTAVLEYLASH</sequence>
<gene>
    <name evidence="2" type="ORF">ERUC_LOCUS18652</name>
</gene>
<dbReference type="InterPro" id="IPR008271">
    <property type="entry name" value="Ser/Thr_kinase_AS"/>
</dbReference>
<evidence type="ECO:0000313" key="3">
    <source>
        <dbReference type="Proteomes" id="UP001642260"/>
    </source>
</evidence>
<dbReference type="Gene3D" id="1.10.510.10">
    <property type="entry name" value="Transferase(Phosphotransferase) domain 1"/>
    <property type="match status" value="1"/>
</dbReference>
<protein>
    <recommendedName>
        <fullName evidence="1">Protein kinase domain-containing protein</fullName>
    </recommendedName>
</protein>
<dbReference type="EMBL" id="CAKOAT010175155">
    <property type="protein sequence ID" value="CAH8352511.1"/>
    <property type="molecule type" value="Genomic_DNA"/>
</dbReference>
<dbReference type="InterPro" id="IPR011009">
    <property type="entry name" value="Kinase-like_dom_sf"/>
</dbReference>
<proteinExistence type="predicted"/>
<dbReference type="PANTHER" id="PTHR48011:SF18">
    <property type="entry name" value="MITOGEN-ACTIVATED PROTEIN KINASE KINASE KINASE 19-RELATED"/>
    <property type="match status" value="1"/>
</dbReference>
<dbReference type="InterPro" id="IPR000719">
    <property type="entry name" value="Prot_kinase_dom"/>
</dbReference>
<dbReference type="PROSITE" id="PS00108">
    <property type="entry name" value="PROTEIN_KINASE_ST"/>
    <property type="match status" value="1"/>
</dbReference>
<dbReference type="InterPro" id="IPR052751">
    <property type="entry name" value="Plant_MAPKKK"/>
</dbReference>
<reference evidence="2 3" key="1">
    <citation type="submission" date="2022-03" db="EMBL/GenBank/DDBJ databases">
        <authorList>
            <person name="Macdonald S."/>
            <person name="Ahmed S."/>
            <person name="Newling K."/>
        </authorList>
    </citation>
    <scope>NUCLEOTIDE SEQUENCE [LARGE SCALE GENOMIC DNA]</scope>
</reference>
<name>A0ABC8K2D7_ERUVS</name>
<dbReference type="SMART" id="SM00220">
    <property type="entry name" value="S_TKc"/>
    <property type="match status" value="1"/>
</dbReference>
<accession>A0ABC8K2D7</accession>
<dbReference type="Pfam" id="PF00069">
    <property type="entry name" value="Pkinase"/>
    <property type="match status" value="1"/>
</dbReference>
<feature type="domain" description="Protein kinase" evidence="1">
    <location>
        <begin position="30"/>
        <end position="321"/>
    </location>
</feature>
<dbReference type="PANTHER" id="PTHR48011">
    <property type="entry name" value="CCR4-NOT TRANSCRIPTIONAL COMPLEX SUBUNIT CAF120-RELATED"/>
    <property type="match status" value="1"/>
</dbReference>
<dbReference type="AlphaFoldDB" id="A0ABC8K2D7"/>
<dbReference type="PROSITE" id="PS50011">
    <property type="entry name" value="PROTEIN_KINASE_DOM"/>
    <property type="match status" value="1"/>
</dbReference>
<comment type="caution">
    <text evidence="2">The sequence shown here is derived from an EMBL/GenBank/DDBJ whole genome shotgun (WGS) entry which is preliminary data.</text>
</comment>
<organism evidence="2 3">
    <name type="scientific">Eruca vesicaria subsp. sativa</name>
    <name type="common">Garden rocket</name>
    <name type="synonym">Eruca sativa</name>
    <dbReference type="NCBI Taxonomy" id="29727"/>
    <lineage>
        <taxon>Eukaryota</taxon>
        <taxon>Viridiplantae</taxon>
        <taxon>Streptophyta</taxon>
        <taxon>Embryophyta</taxon>
        <taxon>Tracheophyta</taxon>
        <taxon>Spermatophyta</taxon>
        <taxon>Magnoliopsida</taxon>
        <taxon>eudicotyledons</taxon>
        <taxon>Gunneridae</taxon>
        <taxon>Pentapetalae</taxon>
        <taxon>rosids</taxon>
        <taxon>malvids</taxon>
        <taxon>Brassicales</taxon>
        <taxon>Brassicaceae</taxon>
        <taxon>Brassiceae</taxon>
        <taxon>Eruca</taxon>
    </lineage>
</organism>
<evidence type="ECO:0000313" key="2">
    <source>
        <dbReference type="EMBL" id="CAH8352511.1"/>
    </source>
</evidence>
<evidence type="ECO:0000259" key="1">
    <source>
        <dbReference type="PROSITE" id="PS50011"/>
    </source>
</evidence>